<evidence type="ECO:0000313" key="3">
    <source>
        <dbReference type="EMBL" id="MBU9137878.1"/>
    </source>
</evidence>
<reference evidence="2 4" key="2">
    <citation type="journal article" date="2016" name="Genome Biol. Evol.">
        <title>Extensive mobilome-driven genome diversification in mouse gut-associated Bacteroides vulgatus mpk.</title>
        <authorList>
            <person name="Lange A."/>
            <person name="Beier S."/>
            <person name="Steimle A."/>
            <person name="Autenrieth I.B."/>
            <person name="Huson D.H."/>
            <person name="Frick J.S."/>
        </authorList>
    </citation>
    <scope>NUCLEOTIDE SEQUENCE [LARGE SCALE GENOMIC DNA]</scope>
    <source>
        <strain evidence="4">mpk</strain>
        <strain evidence="2">Mpk</strain>
    </source>
</reference>
<feature type="domain" description="Polymerase nucleotidyl transferase" evidence="1">
    <location>
        <begin position="5"/>
        <end position="58"/>
    </location>
</feature>
<dbReference type="PANTHER" id="PTHR33933:SF1">
    <property type="entry name" value="PROTEIN ADENYLYLTRANSFERASE MNTA-RELATED"/>
    <property type="match status" value="1"/>
</dbReference>
<dbReference type="PATRIC" id="fig|821.40.peg.4286"/>
<gene>
    <name evidence="2" type="ORF">BvMPK_3560</name>
    <name evidence="3" type="ORF">KTG10_03785</name>
</gene>
<dbReference type="EMBL" id="JAHPYS010000005">
    <property type="protein sequence ID" value="MBU9137878.1"/>
    <property type="molecule type" value="Genomic_DNA"/>
</dbReference>
<proteinExistence type="predicted"/>
<protein>
    <submittedName>
        <fullName evidence="3">Nucleotidyltransferase domain-containing protein</fullName>
    </submittedName>
</protein>
<dbReference type="Pfam" id="PF01909">
    <property type="entry name" value="NTP_transf_2"/>
    <property type="match status" value="1"/>
</dbReference>
<name>A0A0P0LKB0_PHOVU</name>
<dbReference type="InterPro" id="IPR052548">
    <property type="entry name" value="Type_VII_TA_antitoxin"/>
</dbReference>
<dbReference type="Proteomes" id="UP000736888">
    <property type="component" value="Unassembled WGS sequence"/>
</dbReference>
<dbReference type="Gene3D" id="3.30.460.10">
    <property type="entry name" value="Beta Polymerase, domain 2"/>
    <property type="match status" value="1"/>
</dbReference>
<dbReference type="EMBL" id="CP013020">
    <property type="protein sequence ID" value="ALK86121.1"/>
    <property type="molecule type" value="Genomic_DNA"/>
</dbReference>
<dbReference type="AlphaFoldDB" id="A0A0P0LKB0"/>
<dbReference type="Proteomes" id="UP000061587">
    <property type="component" value="Chromosome"/>
</dbReference>
<dbReference type="InterPro" id="IPR043519">
    <property type="entry name" value="NT_sf"/>
</dbReference>
<organism evidence="2 4">
    <name type="scientific">Phocaeicola vulgatus</name>
    <name type="common">Bacteroides vulgatus</name>
    <dbReference type="NCBI Taxonomy" id="821"/>
    <lineage>
        <taxon>Bacteria</taxon>
        <taxon>Pseudomonadati</taxon>
        <taxon>Bacteroidota</taxon>
        <taxon>Bacteroidia</taxon>
        <taxon>Bacteroidales</taxon>
        <taxon>Bacteroidaceae</taxon>
        <taxon>Phocaeicola</taxon>
    </lineage>
</organism>
<dbReference type="InterPro" id="IPR002934">
    <property type="entry name" value="Polymerase_NTP_transf_dom"/>
</dbReference>
<dbReference type="SUPFAM" id="SSF81301">
    <property type="entry name" value="Nucleotidyltransferase"/>
    <property type="match status" value="1"/>
</dbReference>
<accession>A0A0P0LKB0</accession>
<reference evidence="4" key="1">
    <citation type="submission" date="2015-10" db="EMBL/GenBank/DDBJ databases">
        <title>Extensive mobilome-driven genome diversification in gut-associated Bacteroides vulgatus mpk.</title>
        <authorList>
            <person name="Beier S."/>
            <person name="Lange A."/>
            <person name="Huson D.H."/>
            <person name="Frick J.-S."/>
            <person name="Autenrieth I.B."/>
        </authorList>
    </citation>
    <scope>NUCLEOTIDE SEQUENCE [LARGE SCALE GENOMIC DNA]</scope>
    <source>
        <strain evidence="4">mpk</strain>
    </source>
</reference>
<dbReference type="PANTHER" id="PTHR33933">
    <property type="entry name" value="NUCLEOTIDYLTRANSFERASE"/>
    <property type="match status" value="1"/>
</dbReference>
<evidence type="ECO:0000313" key="2">
    <source>
        <dbReference type="EMBL" id="ALK86121.1"/>
    </source>
</evidence>
<dbReference type="GO" id="GO:0016779">
    <property type="term" value="F:nucleotidyltransferase activity"/>
    <property type="evidence" value="ECO:0007669"/>
    <property type="project" value="InterPro"/>
</dbReference>
<evidence type="ECO:0000259" key="1">
    <source>
        <dbReference type="Pfam" id="PF01909"/>
    </source>
</evidence>
<evidence type="ECO:0000313" key="4">
    <source>
        <dbReference type="Proteomes" id="UP000061587"/>
    </source>
</evidence>
<sequence>MPSSGVRVILFGSQARGDSNEASDWDLIVFLDKDKLEETDHDIYSYPLFELGWEIDAQIHPLLYTFKDWQSRSFSPFYKNVEREGMTLC</sequence>
<dbReference type="CDD" id="cd05403">
    <property type="entry name" value="NT_KNTase_like"/>
    <property type="match status" value="1"/>
</dbReference>
<reference evidence="3" key="3">
    <citation type="submission" date="2021-06" db="EMBL/GenBank/DDBJ databases">
        <title>Collection of gut derived symbiotic bacterial strains cultured from healthy donors.</title>
        <authorList>
            <person name="Lin H."/>
            <person name="Littmann E."/>
            <person name="Pamer E.G."/>
        </authorList>
    </citation>
    <scope>NUCLEOTIDE SEQUENCE</scope>
    <source>
        <strain evidence="3">MSK.6.33</strain>
    </source>
</reference>